<dbReference type="EMBL" id="PQNQ01000002">
    <property type="protein sequence ID" value="RRQ05489.1"/>
    <property type="molecule type" value="Genomic_DNA"/>
</dbReference>
<gene>
    <name evidence="3" type="ORF">CXF42_01585</name>
</gene>
<evidence type="ECO:0000259" key="2">
    <source>
        <dbReference type="Pfam" id="PF02464"/>
    </source>
</evidence>
<feature type="compositionally biased region" description="Basic and acidic residues" evidence="1">
    <location>
        <begin position="194"/>
        <end position="204"/>
    </location>
</feature>
<accession>A0A3R8PM95</accession>
<sequence>MTVEQTPTRVETLATLPPADLGARVVAALRAAGLTLAAGESLTAGLLCATVADTPGASAVLRGGLVVYATDLKSGLAGVDGDLLRSRGPVDPDVAAALADGAAARCGADVGVGLTGVAGPDEQDGHPVGEVYIGLHVAGRETVAYRLSPTWRDRMPCAGADLRRGVREATVREALAHVLDALGTPGPGSGAAGRGDDGATERANAEVTGAGDGVGNKTTGPAVGDNDG</sequence>
<proteinExistence type="predicted"/>
<dbReference type="AlphaFoldDB" id="A0A3R8PM95"/>
<dbReference type="RefSeq" id="WP_125174117.1">
    <property type="nucleotide sequence ID" value="NZ_JBHYBM010000064.1"/>
</dbReference>
<dbReference type="NCBIfam" id="TIGR00199">
    <property type="entry name" value="PncC_domain"/>
    <property type="match status" value="1"/>
</dbReference>
<protein>
    <submittedName>
        <fullName evidence="3">Competence-damage inducible protein</fullName>
    </submittedName>
</protein>
<dbReference type="Gene3D" id="3.90.950.20">
    <property type="entry name" value="CinA-like"/>
    <property type="match status" value="1"/>
</dbReference>
<dbReference type="InterPro" id="IPR036653">
    <property type="entry name" value="CinA-like_C"/>
</dbReference>
<dbReference type="Proteomes" id="UP000278422">
    <property type="component" value="Unassembled WGS sequence"/>
</dbReference>
<name>A0A3R8PM95_9CORY</name>
<dbReference type="Pfam" id="PF02464">
    <property type="entry name" value="CinA"/>
    <property type="match status" value="1"/>
</dbReference>
<evidence type="ECO:0000313" key="3">
    <source>
        <dbReference type="EMBL" id="RRQ05489.1"/>
    </source>
</evidence>
<evidence type="ECO:0000313" key="4">
    <source>
        <dbReference type="Proteomes" id="UP000278422"/>
    </source>
</evidence>
<dbReference type="InterPro" id="IPR008136">
    <property type="entry name" value="CinA_C"/>
</dbReference>
<feature type="region of interest" description="Disordered" evidence="1">
    <location>
        <begin position="181"/>
        <end position="228"/>
    </location>
</feature>
<reference evidence="3 4" key="1">
    <citation type="submission" date="2018-01" db="EMBL/GenBank/DDBJ databases">
        <title>Twenty Corynebacterium bovis Genomes.</title>
        <authorList>
            <person name="Gulvik C.A."/>
        </authorList>
    </citation>
    <scope>NUCLEOTIDE SEQUENCE [LARGE SCALE GENOMIC DNA]</scope>
    <source>
        <strain evidence="3 4">16-2004</strain>
    </source>
</reference>
<comment type="caution">
    <text evidence="3">The sequence shown here is derived from an EMBL/GenBank/DDBJ whole genome shotgun (WGS) entry which is preliminary data.</text>
</comment>
<keyword evidence="4" id="KW-1185">Reference proteome</keyword>
<evidence type="ECO:0000256" key="1">
    <source>
        <dbReference type="SAM" id="MobiDB-lite"/>
    </source>
</evidence>
<feature type="domain" description="CinA C-terminal" evidence="2">
    <location>
        <begin position="21"/>
        <end position="179"/>
    </location>
</feature>
<dbReference type="SUPFAM" id="SSF142433">
    <property type="entry name" value="CinA-like"/>
    <property type="match status" value="1"/>
</dbReference>
<organism evidence="3 4">
    <name type="scientific">Corynebacterium bovis</name>
    <dbReference type="NCBI Taxonomy" id="36808"/>
    <lineage>
        <taxon>Bacteria</taxon>
        <taxon>Bacillati</taxon>
        <taxon>Actinomycetota</taxon>
        <taxon>Actinomycetes</taxon>
        <taxon>Mycobacteriales</taxon>
        <taxon>Corynebacteriaceae</taxon>
        <taxon>Corynebacterium</taxon>
    </lineage>
</organism>